<comment type="caution">
    <text evidence="1">The sequence shown here is derived from an EMBL/GenBank/DDBJ whole genome shotgun (WGS) entry which is preliminary data.</text>
</comment>
<evidence type="ECO:0000313" key="1">
    <source>
        <dbReference type="EMBL" id="KAJ8626982.1"/>
    </source>
</evidence>
<gene>
    <name evidence="1" type="ORF">MRB53_020289</name>
</gene>
<keyword evidence="2" id="KW-1185">Reference proteome</keyword>
<name>A0ACC2L0H2_PERAE</name>
<sequence length="119" mass="13066">MSSGGSAGFAGFGSVTGELDSPDSGYGRWERKGGRFPGEGDRSSWRKISRIRHCTIPGKQGETFAGMISDAGFQKVEYENLVGGVMMQNMPTWTMWKLPNNYPMVLSLQLLVQTILTAR</sequence>
<dbReference type="Proteomes" id="UP001234297">
    <property type="component" value="Chromosome 6"/>
</dbReference>
<accession>A0ACC2L0H2</accession>
<protein>
    <submittedName>
        <fullName evidence="1">Uncharacterized protein</fullName>
    </submittedName>
</protein>
<organism evidence="1 2">
    <name type="scientific">Persea americana</name>
    <name type="common">Avocado</name>
    <dbReference type="NCBI Taxonomy" id="3435"/>
    <lineage>
        <taxon>Eukaryota</taxon>
        <taxon>Viridiplantae</taxon>
        <taxon>Streptophyta</taxon>
        <taxon>Embryophyta</taxon>
        <taxon>Tracheophyta</taxon>
        <taxon>Spermatophyta</taxon>
        <taxon>Magnoliopsida</taxon>
        <taxon>Magnoliidae</taxon>
        <taxon>Laurales</taxon>
        <taxon>Lauraceae</taxon>
        <taxon>Persea</taxon>
    </lineage>
</organism>
<evidence type="ECO:0000313" key="2">
    <source>
        <dbReference type="Proteomes" id="UP001234297"/>
    </source>
</evidence>
<proteinExistence type="predicted"/>
<reference evidence="1 2" key="1">
    <citation type="journal article" date="2022" name="Hortic Res">
        <title>A haplotype resolved chromosomal level avocado genome allows analysis of novel avocado genes.</title>
        <authorList>
            <person name="Nath O."/>
            <person name="Fletcher S.J."/>
            <person name="Hayward A."/>
            <person name="Shaw L.M."/>
            <person name="Masouleh A.K."/>
            <person name="Furtado A."/>
            <person name="Henry R.J."/>
            <person name="Mitter N."/>
        </authorList>
    </citation>
    <scope>NUCLEOTIDE SEQUENCE [LARGE SCALE GENOMIC DNA]</scope>
    <source>
        <strain evidence="2">cv. Hass</strain>
    </source>
</reference>
<dbReference type="EMBL" id="CM056814">
    <property type="protein sequence ID" value="KAJ8626982.1"/>
    <property type="molecule type" value="Genomic_DNA"/>
</dbReference>